<keyword evidence="3" id="KW-0238">DNA-binding</keyword>
<evidence type="ECO:0000313" key="7">
    <source>
        <dbReference type="Proteomes" id="UP000664096"/>
    </source>
</evidence>
<dbReference type="InterPro" id="IPR005119">
    <property type="entry name" value="LysR_subst-bd"/>
</dbReference>
<dbReference type="SUPFAM" id="SSF53850">
    <property type="entry name" value="Periplasmic binding protein-like II"/>
    <property type="match status" value="1"/>
</dbReference>
<name>A0A939J2N6_9HYPH</name>
<dbReference type="PANTHER" id="PTHR30537:SF3">
    <property type="entry name" value="TRANSCRIPTIONAL REGULATORY PROTEIN"/>
    <property type="match status" value="1"/>
</dbReference>
<gene>
    <name evidence="6" type="ORF">JF539_05235</name>
</gene>
<dbReference type="Proteomes" id="UP000664096">
    <property type="component" value="Unassembled WGS sequence"/>
</dbReference>
<dbReference type="PRINTS" id="PR00039">
    <property type="entry name" value="HTHLYSR"/>
</dbReference>
<sequence>MENWDDLKFVLAIAGAGNITKAARGLGVTHSTVSRRLSALEERMGVRLFERLPEGFTPTRAGEEAVAAAKRVETEVLELDTRITARDADLEGPLRVTAAQLLFQVQVAEIMRQFAERHPQIELEMIAANEKLSLHRREADVAVRVTSNPDENLFGRLATGQNRAFYVSKEYARQHREAMSVSHDGAPIACVSFKWWGRGVPKAIGSRYPQAYVSVVTDDMIAMVAAVRSGMGIGRLPCFLGDPDPDLVRVPGLEPDRYFDIWILTHPDLKNVARIRTFMRFAADAFKARSGLYLGIGAEP</sequence>
<dbReference type="GO" id="GO:0043565">
    <property type="term" value="F:sequence-specific DNA binding"/>
    <property type="evidence" value="ECO:0007669"/>
    <property type="project" value="TreeGrafter"/>
</dbReference>
<dbReference type="EMBL" id="JAEKJZ010000001">
    <property type="protein sequence ID" value="MBN9669732.1"/>
    <property type="molecule type" value="Genomic_DNA"/>
</dbReference>
<dbReference type="PROSITE" id="PS50931">
    <property type="entry name" value="HTH_LYSR"/>
    <property type="match status" value="1"/>
</dbReference>
<dbReference type="Pfam" id="PF03466">
    <property type="entry name" value="LysR_substrate"/>
    <property type="match status" value="1"/>
</dbReference>
<protein>
    <submittedName>
        <fullName evidence="6">LysR family transcriptional regulator</fullName>
    </submittedName>
</protein>
<dbReference type="InterPro" id="IPR036388">
    <property type="entry name" value="WH-like_DNA-bd_sf"/>
</dbReference>
<proteinExistence type="inferred from homology"/>
<keyword evidence="4" id="KW-0804">Transcription</keyword>
<dbReference type="InterPro" id="IPR000847">
    <property type="entry name" value="LysR_HTH_N"/>
</dbReference>
<dbReference type="AlphaFoldDB" id="A0A939J2N6"/>
<comment type="similarity">
    <text evidence="1">Belongs to the LysR transcriptional regulatory family.</text>
</comment>
<organism evidence="6 7">
    <name type="scientific">Roseibium aggregatum</name>
    <dbReference type="NCBI Taxonomy" id="187304"/>
    <lineage>
        <taxon>Bacteria</taxon>
        <taxon>Pseudomonadati</taxon>
        <taxon>Pseudomonadota</taxon>
        <taxon>Alphaproteobacteria</taxon>
        <taxon>Hyphomicrobiales</taxon>
        <taxon>Stappiaceae</taxon>
        <taxon>Roseibium</taxon>
    </lineage>
</organism>
<dbReference type="Gene3D" id="3.40.190.290">
    <property type="match status" value="1"/>
</dbReference>
<evidence type="ECO:0000256" key="2">
    <source>
        <dbReference type="ARBA" id="ARBA00023015"/>
    </source>
</evidence>
<comment type="caution">
    <text evidence="6">The sequence shown here is derived from an EMBL/GenBank/DDBJ whole genome shotgun (WGS) entry which is preliminary data.</text>
</comment>
<dbReference type="GO" id="GO:0006351">
    <property type="term" value="P:DNA-templated transcription"/>
    <property type="evidence" value="ECO:0007669"/>
    <property type="project" value="TreeGrafter"/>
</dbReference>
<reference evidence="6" key="1">
    <citation type="submission" date="2020-12" db="EMBL/GenBank/DDBJ databases">
        <title>Oil enriched cultivation method for isolating marine PHA-producing bacteria.</title>
        <authorList>
            <person name="Zheng W."/>
            <person name="Yu S."/>
            <person name="Huang Y."/>
        </authorList>
    </citation>
    <scope>NUCLEOTIDE SEQUENCE</scope>
    <source>
        <strain evidence="6">SY-2-12</strain>
    </source>
</reference>
<dbReference type="PANTHER" id="PTHR30537">
    <property type="entry name" value="HTH-TYPE TRANSCRIPTIONAL REGULATOR"/>
    <property type="match status" value="1"/>
</dbReference>
<keyword evidence="2" id="KW-0805">Transcription regulation</keyword>
<dbReference type="GO" id="GO:0003700">
    <property type="term" value="F:DNA-binding transcription factor activity"/>
    <property type="evidence" value="ECO:0007669"/>
    <property type="project" value="InterPro"/>
</dbReference>
<accession>A0A939J2N6</accession>
<dbReference type="InterPro" id="IPR036390">
    <property type="entry name" value="WH_DNA-bd_sf"/>
</dbReference>
<evidence type="ECO:0000256" key="1">
    <source>
        <dbReference type="ARBA" id="ARBA00009437"/>
    </source>
</evidence>
<dbReference type="Gene3D" id="1.10.10.10">
    <property type="entry name" value="Winged helix-like DNA-binding domain superfamily/Winged helix DNA-binding domain"/>
    <property type="match status" value="1"/>
</dbReference>
<evidence type="ECO:0000256" key="3">
    <source>
        <dbReference type="ARBA" id="ARBA00023125"/>
    </source>
</evidence>
<dbReference type="InterPro" id="IPR058163">
    <property type="entry name" value="LysR-type_TF_proteobact-type"/>
</dbReference>
<evidence type="ECO:0000313" key="6">
    <source>
        <dbReference type="EMBL" id="MBN9669732.1"/>
    </source>
</evidence>
<dbReference type="SUPFAM" id="SSF46785">
    <property type="entry name" value="Winged helix' DNA-binding domain"/>
    <property type="match status" value="1"/>
</dbReference>
<dbReference type="Pfam" id="PF00126">
    <property type="entry name" value="HTH_1"/>
    <property type="match status" value="1"/>
</dbReference>
<evidence type="ECO:0000259" key="5">
    <source>
        <dbReference type="PROSITE" id="PS50931"/>
    </source>
</evidence>
<evidence type="ECO:0000256" key="4">
    <source>
        <dbReference type="ARBA" id="ARBA00023163"/>
    </source>
</evidence>
<feature type="domain" description="HTH lysR-type" evidence="5">
    <location>
        <begin position="1"/>
        <end position="59"/>
    </location>
</feature>